<evidence type="ECO:0000259" key="10">
    <source>
        <dbReference type="PROSITE" id="PS50111"/>
    </source>
</evidence>
<dbReference type="Pfam" id="PF00015">
    <property type="entry name" value="MCPsignal"/>
    <property type="match status" value="1"/>
</dbReference>
<evidence type="ECO:0000313" key="12">
    <source>
        <dbReference type="Proteomes" id="UP000198623"/>
    </source>
</evidence>
<evidence type="ECO:0000256" key="8">
    <source>
        <dbReference type="ARBA" id="ARBA00023224"/>
    </source>
</evidence>
<dbReference type="Gene3D" id="1.10.287.950">
    <property type="entry name" value="Methyl-accepting chemotaxis protein"/>
    <property type="match status" value="1"/>
</dbReference>
<evidence type="ECO:0000256" key="1">
    <source>
        <dbReference type="ARBA" id="ARBA00004651"/>
    </source>
</evidence>
<keyword evidence="2" id="KW-1003">Cell membrane</keyword>
<evidence type="ECO:0000256" key="3">
    <source>
        <dbReference type="ARBA" id="ARBA00022481"/>
    </source>
</evidence>
<protein>
    <submittedName>
        <fullName evidence="11">Methyl-accepting chemotaxis protein</fullName>
    </submittedName>
</protein>
<dbReference type="PROSITE" id="PS50111">
    <property type="entry name" value="CHEMOTAXIS_TRANSDUC_2"/>
    <property type="match status" value="1"/>
</dbReference>
<organism evidence="11 12">
    <name type="scientific">Neptunomonas qingdaonensis</name>
    <dbReference type="NCBI Taxonomy" id="1045558"/>
    <lineage>
        <taxon>Bacteria</taxon>
        <taxon>Pseudomonadati</taxon>
        <taxon>Pseudomonadota</taxon>
        <taxon>Gammaproteobacteria</taxon>
        <taxon>Oceanospirillales</taxon>
        <taxon>Oceanospirillaceae</taxon>
        <taxon>Neptunomonas</taxon>
    </lineage>
</organism>
<evidence type="ECO:0000256" key="7">
    <source>
        <dbReference type="ARBA" id="ARBA00023136"/>
    </source>
</evidence>
<gene>
    <name evidence="11" type="ORF">SAMN05216175_11251</name>
</gene>
<dbReference type="PANTHER" id="PTHR32089:SF39">
    <property type="entry name" value="METHYL-ACCEPTING CHEMOTAXIS PROTEIN HLYB"/>
    <property type="match status" value="1"/>
</dbReference>
<dbReference type="GO" id="GO:0005886">
    <property type="term" value="C:plasma membrane"/>
    <property type="evidence" value="ECO:0007669"/>
    <property type="project" value="UniProtKB-SubCell"/>
</dbReference>
<name>A0A1I2UEQ3_9GAMM</name>
<dbReference type="SMART" id="SM00283">
    <property type="entry name" value="MA"/>
    <property type="match status" value="1"/>
</dbReference>
<reference evidence="12" key="1">
    <citation type="submission" date="2016-10" db="EMBL/GenBank/DDBJ databases">
        <authorList>
            <person name="Varghese N."/>
            <person name="Submissions S."/>
        </authorList>
    </citation>
    <scope>NUCLEOTIDE SEQUENCE [LARGE SCALE GENOMIC DNA]</scope>
    <source>
        <strain evidence="12">CGMCC 1.10971</strain>
    </source>
</reference>
<keyword evidence="4" id="KW-0145">Chemotaxis</keyword>
<evidence type="ECO:0000256" key="6">
    <source>
        <dbReference type="ARBA" id="ARBA00022989"/>
    </source>
</evidence>
<accession>A0A1I2UEQ3</accession>
<dbReference type="InterPro" id="IPR004089">
    <property type="entry name" value="MCPsignal_dom"/>
</dbReference>
<dbReference type="STRING" id="1045558.SAMN05216175_11251"/>
<evidence type="ECO:0000256" key="4">
    <source>
        <dbReference type="ARBA" id="ARBA00022500"/>
    </source>
</evidence>
<comment type="subcellular location">
    <subcellularLocation>
        <location evidence="1">Cell membrane</location>
        <topology evidence="1">Multi-pass membrane protein</topology>
    </subcellularLocation>
</comment>
<keyword evidence="7" id="KW-0472">Membrane</keyword>
<dbReference type="GO" id="GO:0006935">
    <property type="term" value="P:chemotaxis"/>
    <property type="evidence" value="ECO:0007669"/>
    <property type="project" value="UniProtKB-KW"/>
</dbReference>
<keyword evidence="12" id="KW-1185">Reference proteome</keyword>
<sequence length="398" mass="44095">MMSKYVGVLIVGIFLLLLIIAEWLGFAGLRWGAEAGLVFGTLFIAYQSRKDRASIAENHRQQVLAAQRFKSIKPVCEEMKQILNHEAIVIDQEALRIDTIIKEAVQVLGDSFHNVNMYSDQQRDLIKELIRRTNPGESAEDGDHFNMPVFLFETGSVLDQFVDMMMTMSRNSLDTVHHIDDMVTQLDGIFALIENVEGLASQTNLLALNASIEAARAGEAGRGFAVVADEVRSLSISSADLNCQIRERITIAKDTITQLHATVSKIAATDVSDTLATKERVGSMLANVAEINNYVVEHAGMMNVLGEQLDGAVNDAIRSLQFEDISSQALASLHNNINTLNQIADQMHQIKFDNEDQMDEQFKNLSLRCRLLREEVQSRSAARTVTQTGLKAGGVEIF</sequence>
<evidence type="ECO:0000313" key="11">
    <source>
        <dbReference type="EMBL" id="SFG73141.1"/>
    </source>
</evidence>
<keyword evidence="3" id="KW-0488">Methylation</keyword>
<keyword evidence="5" id="KW-0812">Transmembrane</keyword>
<keyword evidence="8 9" id="KW-0807">Transducer</keyword>
<dbReference type="OrthoDB" id="369661at2"/>
<dbReference type="Proteomes" id="UP000198623">
    <property type="component" value="Unassembled WGS sequence"/>
</dbReference>
<feature type="domain" description="Methyl-accepting transducer" evidence="10">
    <location>
        <begin position="155"/>
        <end position="249"/>
    </location>
</feature>
<dbReference type="PANTHER" id="PTHR32089">
    <property type="entry name" value="METHYL-ACCEPTING CHEMOTAXIS PROTEIN MCPB"/>
    <property type="match status" value="1"/>
</dbReference>
<evidence type="ECO:0000256" key="9">
    <source>
        <dbReference type="PROSITE-ProRule" id="PRU00284"/>
    </source>
</evidence>
<dbReference type="AlphaFoldDB" id="A0A1I2UEQ3"/>
<evidence type="ECO:0000256" key="2">
    <source>
        <dbReference type="ARBA" id="ARBA00022475"/>
    </source>
</evidence>
<proteinExistence type="predicted"/>
<dbReference type="GO" id="GO:0007165">
    <property type="term" value="P:signal transduction"/>
    <property type="evidence" value="ECO:0007669"/>
    <property type="project" value="UniProtKB-KW"/>
</dbReference>
<keyword evidence="6" id="KW-1133">Transmembrane helix</keyword>
<evidence type="ECO:0000256" key="5">
    <source>
        <dbReference type="ARBA" id="ARBA00022692"/>
    </source>
</evidence>
<dbReference type="SUPFAM" id="SSF58104">
    <property type="entry name" value="Methyl-accepting chemotaxis protein (MCP) signaling domain"/>
    <property type="match status" value="1"/>
</dbReference>
<dbReference type="EMBL" id="FOOU01000012">
    <property type="protein sequence ID" value="SFG73141.1"/>
    <property type="molecule type" value="Genomic_DNA"/>
</dbReference>